<organism evidence="1 2">
    <name type="scientific">Phlebiopsis gigantea (strain 11061_1 CR5-6)</name>
    <name type="common">White-rot fungus</name>
    <name type="synonym">Peniophora gigantea</name>
    <dbReference type="NCBI Taxonomy" id="745531"/>
    <lineage>
        <taxon>Eukaryota</taxon>
        <taxon>Fungi</taxon>
        <taxon>Dikarya</taxon>
        <taxon>Basidiomycota</taxon>
        <taxon>Agaricomycotina</taxon>
        <taxon>Agaricomycetes</taxon>
        <taxon>Polyporales</taxon>
        <taxon>Phanerochaetaceae</taxon>
        <taxon>Phlebiopsis</taxon>
    </lineage>
</organism>
<sequence>MVPPDPPLYPEFHRAELALPQHASRDPFANGRKYMWVADHTQWSGWGNFMQDMVFNAQLVYETGRSFVFDNYTWDRDGGDFADWNGHKIPSRIPLSAMISGPIVGGPFMDGDSTPVAVAKDYWDQICPEKTVVRADEVHKLHGDGADARKIIDTWVSYLRNIEDPCVEVERHSGSIFHVFMFGTPHEILPVWPTLSRSPILQLFGWGKLAHDAFAANRHLFAPAPLIAPYVTSPSCAGCVDPHAPIGGLLALHLRRGDFLEHCVNLAHWGAGFNAFNQFPGFVDAWEPPQGADDDDDARMAVYLRRCLPTTAQIVEKIAAVRASAAGAGLRAVYVMSNGDRAWLAELAGALRAMPGGWDAVATSRDLALTPEQKYVAQTLDMLVGTRAQVLIGNGFSSMTSNIAMLRQARGMPADSTRMW</sequence>
<dbReference type="Proteomes" id="UP000053257">
    <property type="component" value="Unassembled WGS sequence"/>
</dbReference>
<dbReference type="AlphaFoldDB" id="A0A0C3RTR2"/>
<dbReference type="STRING" id="745531.A0A0C3RTR2"/>
<protein>
    <submittedName>
        <fullName evidence="1">Uncharacterized protein</fullName>
    </submittedName>
</protein>
<name>A0A0C3RTR2_PHLG1</name>
<dbReference type="Gene3D" id="3.40.50.11350">
    <property type="match status" value="1"/>
</dbReference>
<accession>A0A0C3RTR2</accession>
<evidence type="ECO:0000313" key="2">
    <source>
        <dbReference type="Proteomes" id="UP000053257"/>
    </source>
</evidence>
<proteinExistence type="predicted"/>
<dbReference type="CDD" id="cd11296">
    <property type="entry name" value="O-FucT_like"/>
    <property type="match status" value="1"/>
</dbReference>
<reference evidence="1 2" key="1">
    <citation type="journal article" date="2014" name="PLoS Genet.">
        <title>Analysis of the Phlebiopsis gigantea genome, transcriptome and secretome provides insight into its pioneer colonization strategies of wood.</title>
        <authorList>
            <person name="Hori C."/>
            <person name="Ishida T."/>
            <person name="Igarashi K."/>
            <person name="Samejima M."/>
            <person name="Suzuki H."/>
            <person name="Master E."/>
            <person name="Ferreira P."/>
            <person name="Ruiz-Duenas F.J."/>
            <person name="Held B."/>
            <person name="Canessa P."/>
            <person name="Larrondo L.F."/>
            <person name="Schmoll M."/>
            <person name="Druzhinina I.S."/>
            <person name="Kubicek C.P."/>
            <person name="Gaskell J.A."/>
            <person name="Kersten P."/>
            <person name="St John F."/>
            <person name="Glasner J."/>
            <person name="Sabat G."/>
            <person name="Splinter BonDurant S."/>
            <person name="Syed K."/>
            <person name="Yadav J."/>
            <person name="Mgbeahuruike A.C."/>
            <person name="Kovalchuk A."/>
            <person name="Asiegbu F.O."/>
            <person name="Lackner G."/>
            <person name="Hoffmeister D."/>
            <person name="Rencoret J."/>
            <person name="Gutierrez A."/>
            <person name="Sun H."/>
            <person name="Lindquist E."/>
            <person name="Barry K."/>
            <person name="Riley R."/>
            <person name="Grigoriev I.V."/>
            <person name="Henrissat B."/>
            <person name="Kues U."/>
            <person name="Berka R.M."/>
            <person name="Martinez A.T."/>
            <person name="Covert S.F."/>
            <person name="Blanchette R.A."/>
            <person name="Cullen D."/>
        </authorList>
    </citation>
    <scope>NUCLEOTIDE SEQUENCE [LARGE SCALE GENOMIC DNA]</scope>
    <source>
        <strain evidence="1 2">11061_1 CR5-6</strain>
    </source>
</reference>
<evidence type="ECO:0000313" key="1">
    <source>
        <dbReference type="EMBL" id="KIP04171.1"/>
    </source>
</evidence>
<gene>
    <name evidence="1" type="ORF">PHLGIDRAFT_109987</name>
</gene>
<dbReference type="OrthoDB" id="2559662at2759"/>
<dbReference type="EMBL" id="KN840584">
    <property type="protein sequence ID" value="KIP04171.1"/>
    <property type="molecule type" value="Genomic_DNA"/>
</dbReference>
<dbReference type="HOGENOM" id="CLU_014826_0_0_1"/>
<keyword evidence="2" id="KW-1185">Reference proteome</keyword>